<dbReference type="InterPro" id="IPR051906">
    <property type="entry name" value="TolC-like"/>
</dbReference>
<protein>
    <recommendedName>
        <fullName evidence="12">Type I secretion protein TolC</fullName>
    </recommendedName>
</protein>
<sequence length="478" mass="53227">MRMKWNNTHNNLSGSLHRLLSGAVLATLLYAPAGHAADATQQNEALAAEAAATAAMQESGSGSTLEDFFMAAMEYSPRIQVAEARRSIGTARKRAATGQLLPQVNATANVSENKQETIDSTSEYRGERYSLQLRQVLFDWAAFARRRSTSMEEEQYEAEYFAELSALLTEIAEMYFEVLQAEDALRSIDSELEATQNQMQQIERMHDMQMVQITDLYDAQARLAAVEAERLNLATEVTLAREALHSASGLAVGDLYTLGDDAQLPEIEGTVMDWVARAREDNHMILAREYAVKAAERRVSERRGAYMPRVSLIAQQQQSNLGFDNNPLDRRTDTGYLAIDVTIPLFAGGSNRAAVSEARSMQSIAQNELRQLHLDVSERTRLAYLRLQSTEQQIAAAEKLLEARRVASRARQRGFELGTVTSVDVLDAVRDEFLAERDLQAIRYEHIKLGLYLRRDSGTLTAGDLVDISVSLEAPEND</sequence>
<dbReference type="SUPFAM" id="SSF56954">
    <property type="entry name" value="Outer membrane efflux proteins (OEP)"/>
    <property type="match status" value="1"/>
</dbReference>
<comment type="caution">
    <text evidence="10">The sequence shown here is derived from an EMBL/GenBank/DDBJ whole genome shotgun (WGS) entry which is preliminary data.</text>
</comment>
<proteinExistence type="inferred from homology"/>
<organism evidence="10 11">
    <name type="scientific">Pseudohongiella acticola</name>
    <dbReference type="NCBI Taxonomy" id="1524254"/>
    <lineage>
        <taxon>Bacteria</taxon>
        <taxon>Pseudomonadati</taxon>
        <taxon>Pseudomonadota</taxon>
        <taxon>Gammaproteobacteria</taxon>
        <taxon>Pseudomonadales</taxon>
        <taxon>Pseudohongiellaceae</taxon>
        <taxon>Pseudohongiella</taxon>
    </lineage>
</organism>
<keyword evidence="8" id="KW-0175">Coiled coil</keyword>
<dbReference type="GO" id="GO:0015288">
    <property type="term" value="F:porin activity"/>
    <property type="evidence" value="ECO:0007669"/>
    <property type="project" value="TreeGrafter"/>
</dbReference>
<dbReference type="Proteomes" id="UP000175669">
    <property type="component" value="Unassembled WGS sequence"/>
</dbReference>
<name>A0A1E8CLI8_9GAMM</name>
<dbReference type="GO" id="GO:0009279">
    <property type="term" value="C:cell outer membrane"/>
    <property type="evidence" value="ECO:0007669"/>
    <property type="project" value="UniProtKB-SubCell"/>
</dbReference>
<feature type="coiled-coil region" evidence="8">
    <location>
        <begin position="178"/>
        <end position="205"/>
    </location>
</feature>
<evidence type="ECO:0000256" key="9">
    <source>
        <dbReference type="SAM" id="SignalP"/>
    </source>
</evidence>
<keyword evidence="5" id="KW-0812">Transmembrane</keyword>
<dbReference type="GO" id="GO:0015562">
    <property type="term" value="F:efflux transmembrane transporter activity"/>
    <property type="evidence" value="ECO:0007669"/>
    <property type="project" value="InterPro"/>
</dbReference>
<evidence type="ECO:0000256" key="2">
    <source>
        <dbReference type="ARBA" id="ARBA00007613"/>
    </source>
</evidence>
<evidence type="ECO:0008006" key="12">
    <source>
        <dbReference type="Google" id="ProtNLM"/>
    </source>
</evidence>
<dbReference type="OrthoDB" id="9813458at2"/>
<gene>
    <name evidence="10" type="ORF">PHACT_09465</name>
</gene>
<feature type="signal peptide" evidence="9">
    <location>
        <begin position="1"/>
        <end position="36"/>
    </location>
</feature>
<dbReference type="PANTHER" id="PTHR30026:SF20">
    <property type="entry name" value="OUTER MEMBRANE PROTEIN TOLC"/>
    <property type="match status" value="1"/>
</dbReference>
<dbReference type="EMBL" id="MASR01000001">
    <property type="protein sequence ID" value="OFE13341.1"/>
    <property type="molecule type" value="Genomic_DNA"/>
</dbReference>
<dbReference type="STRING" id="1524254.PHACT_09465"/>
<dbReference type="Gene3D" id="1.20.1600.10">
    <property type="entry name" value="Outer membrane efflux proteins (OEP)"/>
    <property type="match status" value="1"/>
</dbReference>
<keyword evidence="9" id="KW-0732">Signal</keyword>
<evidence type="ECO:0000256" key="4">
    <source>
        <dbReference type="ARBA" id="ARBA00022452"/>
    </source>
</evidence>
<reference evidence="11" key="1">
    <citation type="submission" date="2016-07" db="EMBL/GenBank/DDBJ databases">
        <authorList>
            <person name="Florea S."/>
            <person name="Webb J.S."/>
            <person name="Jaromczyk J."/>
            <person name="Schardl C.L."/>
        </authorList>
    </citation>
    <scope>NUCLEOTIDE SEQUENCE [LARGE SCALE GENOMIC DNA]</scope>
    <source>
        <strain evidence="11">KCTC 42131</strain>
    </source>
</reference>
<dbReference type="GO" id="GO:1990281">
    <property type="term" value="C:efflux pump complex"/>
    <property type="evidence" value="ECO:0007669"/>
    <property type="project" value="TreeGrafter"/>
</dbReference>
<accession>A0A1E8CLI8</accession>
<evidence type="ECO:0000256" key="8">
    <source>
        <dbReference type="SAM" id="Coils"/>
    </source>
</evidence>
<evidence type="ECO:0000313" key="11">
    <source>
        <dbReference type="Proteomes" id="UP000175669"/>
    </source>
</evidence>
<evidence type="ECO:0000313" key="10">
    <source>
        <dbReference type="EMBL" id="OFE13341.1"/>
    </source>
</evidence>
<evidence type="ECO:0000256" key="6">
    <source>
        <dbReference type="ARBA" id="ARBA00023136"/>
    </source>
</evidence>
<keyword evidence="7" id="KW-0998">Cell outer membrane</keyword>
<comment type="subcellular location">
    <subcellularLocation>
        <location evidence="1">Cell outer membrane</location>
    </subcellularLocation>
</comment>
<keyword evidence="3" id="KW-0813">Transport</keyword>
<comment type="similarity">
    <text evidence="2">Belongs to the outer membrane factor (OMF) (TC 1.B.17) family.</text>
</comment>
<evidence type="ECO:0000256" key="5">
    <source>
        <dbReference type="ARBA" id="ARBA00022692"/>
    </source>
</evidence>
<evidence type="ECO:0000256" key="1">
    <source>
        <dbReference type="ARBA" id="ARBA00004442"/>
    </source>
</evidence>
<evidence type="ECO:0000256" key="3">
    <source>
        <dbReference type="ARBA" id="ARBA00022448"/>
    </source>
</evidence>
<dbReference type="AlphaFoldDB" id="A0A1E8CLI8"/>
<dbReference type="PANTHER" id="PTHR30026">
    <property type="entry name" value="OUTER MEMBRANE PROTEIN TOLC"/>
    <property type="match status" value="1"/>
</dbReference>
<keyword evidence="11" id="KW-1185">Reference proteome</keyword>
<feature type="chain" id="PRO_5009212157" description="Type I secretion protein TolC" evidence="9">
    <location>
        <begin position="37"/>
        <end position="478"/>
    </location>
</feature>
<keyword evidence="6" id="KW-0472">Membrane</keyword>
<dbReference type="Pfam" id="PF02321">
    <property type="entry name" value="OEP"/>
    <property type="match status" value="2"/>
</dbReference>
<dbReference type="InterPro" id="IPR003423">
    <property type="entry name" value="OMP_efflux"/>
</dbReference>
<evidence type="ECO:0000256" key="7">
    <source>
        <dbReference type="ARBA" id="ARBA00023237"/>
    </source>
</evidence>
<keyword evidence="4" id="KW-1134">Transmembrane beta strand</keyword>